<sequence length="192" mass="20805">MEESRRQNLTQTIDLIEQAEQGERLHVGNLIEAFKDRGFGPLLLLPALITFLPTGGIPGVPVVCAILILFFSLQMLWGKSAPWIPRRLARVDVSREKFVSLLESSRPVTKRIDKVVQPRYRFMTGKVGARCIAVLSIALAISLIPLGPIPFAAAIPSGILVLLALALVARDGLLMIIGVLLSTVGAGFLLFG</sequence>
<evidence type="ECO:0000313" key="2">
    <source>
        <dbReference type="EMBL" id="MDO3383052.1"/>
    </source>
</evidence>
<evidence type="ECO:0000256" key="1">
    <source>
        <dbReference type="SAM" id="Phobius"/>
    </source>
</evidence>
<feature type="transmembrane region" description="Helical" evidence="1">
    <location>
        <begin position="127"/>
        <end position="145"/>
    </location>
</feature>
<organism evidence="2 3">
    <name type="scientific">Gilvimarinus algae</name>
    <dbReference type="NCBI Taxonomy" id="3058037"/>
    <lineage>
        <taxon>Bacteria</taxon>
        <taxon>Pseudomonadati</taxon>
        <taxon>Pseudomonadota</taxon>
        <taxon>Gammaproteobacteria</taxon>
        <taxon>Cellvibrionales</taxon>
        <taxon>Cellvibrionaceae</taxon>
        <taxon>Gilvimarinus</taxon>
    </lineage>
</organism>
<protein>
    <submittedName>
        <fullName evidence="2">Exopolysaccharide biosynthesis protein</fullName>
    </submittedName>
</protein>
<keyword evidence="1" id="KW-0812">Transmembrane</keyword>
<dbReference type="PANTHER" id="PTHR41795">
    <property type="entry name" value="EXOPOLYSACCHARIDE SYNTHESIS PROTEIN"/>
    <property type="match status" value="1"/>
</dbReference>
<dbReference type="EMBL" id="JAULRT010000060">
    <property type="protein sequence ID" value="MDO3383052.1"/>
    <property type="molecule type" value="Genomic_DNA"/>
</dbReference>
<name>A0ABT8TL32_9GAMM</name>
<dbReference type="PIRSF" id="PIRSF033239">
    <property type="entry name" value="ExoD"/>
    <property type="match status" value="1"/>
</dbReference>
<proteinExistence type="predicted"/>
<dbReference type="InterPro" id="IPR010331">
    <property type="entry name" value="ExoD"/>
</dbReference>
<gene>
    <name evidence="2" type="ORF">QWI16_12810</name>
</gene>
<reference evidence="2" key="1">
    <citation type="submission" date="2023-07" db="EMBL/GenBank/DDBJ databases">
        <title>Gilvimarinus algae sp. nov., isolated from the surface of Kelp.</title>
        <authorList>
            <person name="Sun Y.Y."/>
            <person name="Gong Y."/>
            <person name="Du Z.J."/>
        </authorList>
    </citation>
    <scope>NUCLEOTIDE SEQUENCE</scope>
    <source>
        <strain evidence="2">SDUM040014</strain>
    </source>
</reference>
<keyword evidence="1" id="KW-1133">Transmembrane helix</keyword>
<accession>A0ABT8TL32</accession>
<dbReference type="Proteomes" id="UP001168380">
    <property type="component" value="Unassembled WGS sequence"/>
</dbReference>
<feature type="transmembrane region" description="Helical" evidence="1">
    <location>
        <begin position="173"/>
        <end position="191"/>
    </location>
</feature>
<dbReference type="Pfam" id="PF06055">
    <property type="entry name" value="ExoD"/>
    <property type="match status" value="1"/>
</dbReference>
<keyword evidence="1" id="KW-0472">Membrane</keyword>
<evidence type="ECO:0000313" key="3">
    <source>
        <dbReference type="Proteomes" id="UP001168380"/>
    </source>
</evidence>
<keyword evidence="3" id="KW-1185">Reference proteome</keyword>
<dbReference type="RefSeq" id="WP_302713741.1">
    <property type="nucleotide sequence ID" value="NZ_JAULRT010000060.1"/>
</dbReference>
<dbReference type="PANTHER" id="PTHR41795:SF1">
    <property type="entry name" value="EXOPOLYSACCHARIDE SYNTHESIS PROTEIN"/>
    <property type="match status" value="1"/>
</dbReference>
<comment type="caution">
    <text evidence="2">The sequence shown here is derived from an EMBL/GenBank/DDBJ whole genome shotgun (WGS) entry which is preliminary data.</text>
</comment>
<feature type="transmembrane region" description="Helical" evidence="1">
    <location>
        <begin position="44"/>
        <end position="77"/>
    </location>
</feature>